<organism evidence="1">
    <name type="scientific">Enterocloster phage PMBT24</name>
    <dbReference type="NCBI Taxonomy" id="3025413"/>
    <lineage>
        <taxon>Viruses</taxon>
        <taxon>Duplodnaviria</taxon>
        <taxon>Heunggongvirae</taxon>
        <taxon>Uroviricota</taxon>
        <taxon>Caudoviricetes</taxon>
    </lineage>
</organism>
<reference evidence="1" key="1">
    <citation type="submission" date="2023-01" db="EMBL/GenBank/DDBJ databases">
        <authorList>
            <person name="Sprotte S."/>
            <person name="Brinks E."/>
        </authorList>
    </citation>
    <scope>NUCLEOTIDE SEQUENCE</scope>
</reference>
<reference evidence="1" key="2">
    <citation type="journal article" date="2024" name="Heliyon">
        <title>Complete genome sequence of the novel virulent phage PMBT24 infecting Enterocloster bolteae from the human gut.</title>
        <authorList>
            <person name="Sprotte S."/>
            <person name="Brinks E."/>
            <person name="Neve H."/>
            <person name="Franz C.M.A.P."/>
        </authorList>
    </citation>
    <scope>NUCLEOTIDE SEQUENCE</scope>
</reference>
<dbReference type="EMBL" id="OQ326496">
    <property type="protein sequence ID" value="WDQ45542.1"/>
    <property type="molecule type" value="Genomic_DNA"/>
</dbReference>
<accession>A0AAT9TS80</accession>
<protein>
    <submittedName>
        <fullName evidence="1">Uncharacterized protein</fullName>
    </submittedName>
</protein>
<proteinExistence type="predicted"/>
<evidence type="ECO:0000313" key="1">
    <source>
        <dbReference type="EMBL" id="WDQ45542.1"/>
    </source>
</evidence>
<sequence length="80" mass="9169">MDRKAVINKIFKTLYIYEDSVEKYSKYIGKLLIVLSGLEDDEIDKEAITMIKGLKALGTEVDHDMVKSTVFKVINMVKLK</sequence>
<name>A0AAT9TS80_9CAUD</name>